<evidence type="ECO:0000256" key="5">
    <source>
        <dbReference type="ARBA" id="ARBA00022801"/>
    </source>
</evidence>
<keyword evidence="8" id="KW-0443">Lipid metabolism</keyword>
<dbReference type="SUPFAM" id="SSF53474">
    <property type="entry name" value="alpha/beta-Hydrolases"/>
    <property type="match status" value="1"/>
</dbReference>
<comment type="caution">
    <text evidence="10">The sequence shown here is derived from an EMBL/GenBank/DDBJ whole genome shotgun (WGS) entry which is preliminary data.</text>
</comment>
<comment type="subcellular location">
    <subcellularLocation>
        <location evidence="1">Plastid</location>
        <location evidence="1">Chloroplast</location>
    </subcellularLocation>
</comment>
<evidence type="ECO:0000256" key="3">
    <source>
        <dbReference type="ARBA" id="ARBA00022528"/>
    </source>
</evidence>
<keyword evidence="11" id="KW-1185">Reference proteome</keyword>
<evidence type="ECO:0000256" key="8">
    <source>
        <dbReference type="ARBA" id="ARBA00023098"/>
    </source>
</evidence>
<dbReference type="Gene3D" id="3.40.50.1820">
    <property type="entry name" value="alpha/beta hydrolase"/>
    <property type="match status" value="1"/>
</dbReference>
<dbReference type="InterPro" id="IPR029058">
    <property type="entry name" value="AB_hydrolase_fold"/>
</dbReference>
<dbReference type="Proteomes" id="UP001237642">
    <property type="component" value="Unassembled WGS sequence"/>
</dbReference>
<evidence type="ECO:0000256" key="6">
    <source>
        <dbReference type="ARBA" id="ARBA00022946"/>
    </source>
</evidence>
<accession>A0AAD8M745</accession>
<dbReference type="GO" id="GO:0047714">
    <property type="term" value="F:galactolipase activity"/>
    <property type="evidence" value="ECO:0007669"/>
    <property type="project" value="UniProtKB-ARBA"/>
</dbReference>
<reference evidence="10" key="2">
    <citation type="submission" date="2023-05" db="EMBL/GenBank/DDBJ databases">
        <authorList>
            <person name="Schelkunov M.I."/>
        </authorList>
    </citation>
    <scope>NUCLEOTIDE SEQUENCE</scope>
    <source>
        <strain evidence="10">Hsosn_3</strain>
        <tissue evidence="10">Leaf</tissue>
    </source>
</reference>
<keyword evidence="3" id="KW-0150">Chloroplast</keyword>
<keyword evidence="4" id="KW-0934">Plastid</keyword>
<dbReference type="PANTHER" id="PTHR31403">
    <property type="entry name" value="PHOSPHOLIPASE A1-IBETA2, CHLOROPLASTIC"/>
    <property type="match status" value="1"/>
</dbReference>
<protein>
    <submittedName>
        <fullName evidence="10">Phospholipase A(1) DAD1, chloroplastic-like</fullName>
    </submittedName>
</protein>
<evidence type="ECO:0000313" key="10">
    <source>
        <dbReference type="EMBL" id="KAK1364605.1"/>
    </source>
</evidence>
<organism evidence="10 11">
    <name type="scientific">Heracleum sosnowskyi</name>
    <dbReference type="NCBI Taxonomy" id="360622"/>
    <lineage>
        <taxon>Eukaryota</taxon>
        <taxon>Viridiplantae</taxon>
        <taxon>Streptophyta</taxon>
        <taxon>Embryophyta</taxon>
        <taxon>Tracheophyta</taxon>
        <taxon>Spermatophyta</taxon>
        <taxon>Magnoliopsida</taxon>
        <taxon>eudicotyledons</taxon>
        <taxon>Gunneridae</taxon>
        <taxon>Pentapetalae</taxon>
        <taxon>asterids</taxon>
        <taxon>campanulids</taxon>
        <taxon>Apiales</taxon>
        <taxon>Apiaceae</taxon>
        <taxon>Apioideae</taxon>
        <taxon>apioid superclade</taxon>
        <taxon>Tordylieae</taxon>
        <taxon>Tordyliinae</taxon>
        <taxon>Heracleum</taxon>
    </lineage>
</organism>
<dbReference type="CDD" id="cd00519">
    <property type="entry name" value="Lipase_3"/>
    <property type="match status" value="1"/>
</dbReference>
<keyword evidence="6" id="KW-0809">Transit peptide</keyword>
<keyword evidence="7" id="KW-0442">Lipid degradation</keyword>
<dbReference type="InterPro" id="IPR002921">
    <property type="entry name" value="Fungal_lipase-type"/>
</dbReference>
<evidence type="ECO:0000256" key="7">
    <source>
        <dbReference type="ARBA" id="ARBA00022963"/>
    </source>
</evidence>
<name>A0AAD8M745_9APIA</name>
<dbReference type="EMBL" id="JAUIZM010000009">
    <property type="protein sequence ID" value="KAK1364605.1"/>
    <property type="molecule type" value="Genomic_DNA"/>
</dbReference>
<reference evidence="10" key="1">
    <citation type="submission" date="2023-02" db="EMBL/GenBank/DDBJ databases">
        <title>Genome of toxic invasive species Heracleum sosnowskyi carries increased number of genes despite the absence of recent whole-genome duplications.</title>
        <authorList>
            <person name="Schelkunov M."/>
            <person name="Shtratnikova V."/>
            <person name="Makarenko M."/>
            <person name="Klepikova A."/>
            <person name="Omelchenko D."/>
            <person name="Novikova G."/>
            <person name="Obukhova E."/>
            <person name="Bogdanov V."/>
            <person name="Penin A."/>
            <person name="Logacheva M."/>
        </authorList>
    </citation>
    <scope>NUCLEOTIDE SEQUENCE</scope>
    <source>
        <strain evidence="10">Hsosn_3</strain>
        <tissue evidence="10">Leaf</tissue>
    </source>
</reference>
<dbReference type="PANTHER" id="PTHR31403:SF8">
    <property type="entry name" value="PHOSPHOLIPASE A(1) DAD1, CHLOROPLASTIC-LIKE"/>
    <property type="match status" value="1"/>
</dbReference>
<dbReference type="Pfam" id="PF01764">
    <property type="entry name" value="Lipase_3"/>
    <property type="match status" value="1"/>
</dbReference>
<evidence type="ECO:0000256" key="1">
    <source>
        <dbReference type="ARBA" id="ARBA00004229"/>
    </source>
</evidence>
<evidence type="ECO:0000313" key="11">
    <source>
        <dbReference type="Proteomes" id="UP001237642"/>
    </source>
</evidence>
<evidence type="ECO:0000259" key="9">
    <source>
        <dbReference type="Pfam" id="PF01764"/>
    </source>
</evidence>
<proteinExistence type="inferred from homology"/>
<feature type="domain" description="Fungal lipase-type" evidence="9">
    <location>
        <begin position="183"/>
        <end position="327"/>
    </location>
</feature>
<dbReference type="GO" id="GO:0016042">
    <property type="term" value="P:lipid catabolic process"/>
    <property type="evidence" value="ECO:0007669"/>
    <property type="project" value="UniProtKB-KW"/>
</dbReference>
<dbReference type="GO" id="GO:0008970">
    <property type="term" value="F:phospholipase A1 activity"/>
    <property type="evidence" value="ECO:0007669"/>
    <property type="project" value="UniProtKB-ARBA"/>
</dbReference>
<dbReference type="AlphaFoldDB" id="A0AAD8M745"/>
<gene>
    <name evidence="10" type="ORF">POM88_040166</name>
</gene>
<comment type="similarity">
    <text evidence="2">Belongs to the AB hydrolase superfamily. Lipase family.</text>
</comment>
<evidence type="ECO:0000256" key="4">
    <source>
        <dbReference type="ARBA" id="ARBA00022640"/>
    </source>
</evidence>
<sequence>MRFVVAIASPCNLASSKLLITTFNSTYFVRFSSQSFNIMSSWNPMSSVQFGATKEAKLNHKWMKYQGINNWDGLLDPLDEDLKSEILRYGSFVQATYRSFDFDTSSPGYGRCRFEPDMVLTKCGLENCGYKVTKNLRATCGVQMPRWISRAPNWVTTRSSWIGYVAVCDDKDVIARLGRRDVVIAIRGTATCLEWIENLRTTLASLQNSEVDRQLMVETGFLSLYMSHTDTCPSLQDTLKDEIRRVIETYGDEPLSITITGHSLGAALGTLAAHDINSTLKNLPLVTVISFGGPRVGNDCFSKSLETNGIRILRIVNSNDVITKIPGFIINNSSKRTNVAPYGNGMTSWIRKRIHDTNWIRKRVHDTKWLYADVGKELRLCCNNSPSFNVANIATCHDLQTYLELVDGIASSTCPLKDKAKKVLHGAEHEKRLLFR</sequence>
<keyword evidence="5" id="KW-0378">Hydrolase</keyword>
<evidence type="ECO:0000256" key="2">
    <source>
        <dbReference type="ARBA" id="ARBA00010701"/>
    </source>
</evidence>
<dbReference type="GO" id="GO:0009507">
    <property type="term" value="C:chloroplast"/>
    <property type="evidence" value="ECO:0007669"/>
    <property type="project" value="UniProtKB-SubCell"/>
</dbReference>